<dbReference type="Proteomes" id="UP000214760">
    <property type="component" value="Unassembled WGS sequence"/>
</dbReference>
<dbReference type="InterPro" id="IPR019267">
    <property type="entry name" value="CRISPR-assoc_Cas6_C"/>
</dbReference>
<dbReference type="NCBIfam" id="TIGR01877">
    <property type="entry name" value="cas_cas6"/>
    <property type="match status" value="1"/>
</dbReference>
<organism evidence="6 7">
    <name type="scientific">[Clostridium] aminophilum</name>
    <dbReference type="NCBI Taxonomy" id="1526"/>
    <lineage>
        <taxon>Bacteria</taxon>
        <taxon>Bacillati</taxon>
        <taxon>Bacillota</taxon>
        <taxon>Clostridia</taxon>
        <taxon>Lachnospirales</taxon>
        <taxon>Lachnospiraceae</taxon>
    </lineage>
</organism>
<sequence>MNENTLSRLILKLDAEGLNYKKASDFHGVLFSLIDHEYAEFLHRQQLHPFSQYIYFKNGGCYWYIHTLNSEAYIHIIEPLLKDEFNQFQIHNGNIGVSVTDKTLTVKKYSNLMEEFYDKPVNRDYEVEVRTYASFKQRGRYNITPDLRLFFQSLMMKYSAVSGNEIMADEETLEQLTLDSVISRYRLKTGVFPVEGRTIPGFMGTMGIKVFGSDTMMRYVRLLLQFGEYSGIGIKTAIGMGAIKIIGED</sequence>
<evidence type="ECO:0000259" key="5">
    <source>
        <dbReference type="Pfam" id="PF10040"/>
    </source>
</evidence>
<dbReference type="EMBL" id="FOZC01000008">
    <property type="protein sequence ID" value="SFR79406.1"/>
    <property type="molecule type" value="Genomic_DNA"/>
</dbReference>
<reference evidence="6 7" key="1">
    <citation type="submission" date="2016-10" db="EMBL/GenBank/DDBJ databases">
        <authorList>
            <person name="de Groot N.N."/>
        </authorList>
    </citation>
    <scope>NUCLEOTIDE SEQUENCE [LARGE SCALE GENOMIC DNA]</scope>
    <source>
        <strain evidence="6 7">F</strain>
    </source>
</reference>
<dbReference type="GO" id="GO:0016788">
    <property type="term" value="F:hydrolase activity, acting on ester bonds"/>
    <property type="evidence" value="ECO:0007669"/>
    <property type="project" value="InterPro"/>
</dbReference>
<dbReference type="Pfam" id="PF10040">
    <property type="entry name" value="CRISPR_Cas6"/>
    <property type="match status" value="1"/>
</dbReference>
<evidence type="ECO:0000256" key="1">
    <source>
        <dbReference type="ARBA" id="ARBA00022722"/>
    </source>
</evidence>
<keyword evidence="2" id="KW-0255">Endonuclease</keyword>
<dbReference type="AlphaFoldDB" id="A0A1I6JK75"/>
<name>A0A1I6JK75_9FIRM</name>
<accession>A0A1I6JK75</accession>
<dbReference type="InterPro" id="IPR010156">
    <property type="entry name" value="CRISPR-assoc_prot_Cas6"/>
</dbReference>
<keyword evidence="1" id="KW-0540">Nuclease</keyword>
<evidence type="ECO:0000256" key="3">
    <source>
        <dbReference type="ARBA" id="ARBA00022801"/>
    </source>
</evidence>
<keyword evidence="3" id="KW-0378">Hydrolase</keyword>
<dbReference type="GO" id="GO:0004519">
    <property type="term" value="F:endonuclease activity"/>
    <property type="evidence" value="ECO:0007669"/>
    <property type="project" value="UniProtKB-KW"/>
</dbReference>
<evidence type="ECO:0000313" key="7">
    <source>
        <dbReference type="Proteomes" id="UP000214760"/>
    </source>
</evidence>
<dbReference type="CDD" id="cd21141">
    <property type="entry name" value="Cas6_III-like"/>
    <property type="match status" value="1"/>
</dbReference>
<feature type="domain" description="CRISPR-associated protein Cas6 C-terminal" evidence="5">
    <location>
        <begin position="128"/>
        <end position="243"/>
    </location>
</feature>
<dbReference type="GO" id="GO:0051607">
    <property type="term" value="P:defense response to virus"/>
    <property type="evidence" value="ECO:0007669"/>
    <property type="project" value="UniProtKB-KW"/>
</dbReference>
<dbReference type="Gene3D" id="3.30.70.1900">
    <property type="match status" value="1"/>
</dbReference>
<keyword evidence="4" id="KW-0051">Antiviral defense</keyword>
<evidence type="ECO:0000313" key="6">
    <source>
        <dbReference type="EMBL" id="SFR79406.1"/>
    </source>
</evidence>
<protein>
    <submittedName>
        <fullName evidence="6">CRISPR-associated endoribonuclease Cas6</fullName>
    </submittedName>
</protein>
<gene>
    <name evidence="6" type="ORF">SAMN02910262_01616</name>
</gene>
<evidence type="ECO:0000256" key="2">
    <source>
        <dbReference type="ARBA" id="ARBA00022759"/>
    </source>
</evidence>
<evidence type="ECO:0000256" key="4">
    <source>
        <dbReference type="ARBA" id="ARBA00023118"/>
    </source>
</evidence>
<proteinExistence type="predicted"/>
<dbReference type="RefSeq" id="WP_038288226.1">
    <property type="nucleotide sequence ID" value="NZ_FOZC01000008.1"/>
</dbReference>